<protein>
    <recommendedName>
        <fullName evidence="3">Chitin-binding type-2 domain-containing protein</fullName>
    </recommendedName>
</protein>
<accession>A0A9D4SK85</accession>
<feature type="domain" description="Chitin-binding type-2" evidence="3">
    <location>
        <begin position="52"/>
        <end position="119"/>
    </location>
</feature>
<dbReference type="Pfam" id="PF01607">
    <property type="entry name" value="CBM_14"/>
    <property type="match status" value="1"/>
</dbReference>
<gene>
    <name evidence="4" type="ORF">HUG17_6768</name>
</gene>
<dbReference type="PANTHER" id="PTHR22933">
    <property type="entry name" value="FI18007P1-RELATED"/>
    <property type="match status" value="1"/>
</dbReference>
<keyword evidence="2" id="KW-0812">Transmembrane</keyword>
<comment type="caution">
    <text evidence="4">The sequence shown here is derived from an EMBL/GenBank/DDBJ whole genome shotgun (WGS) entry which is preliminary data.</text>
</comment>
<feature type="compositionally biased region" description="Basic residues" evidence="1">
    <location>
        <begin position="165"/>
        <end position="176"/>
    </location>
</feature>
<evidence type="ECO:0000259" key="3">
    <source>
        <dbReference type="PROSITE" id="PS50940"/>
    </source>
</evidence>
<dbReference type="Gene3D" id="2.170.140.10">
    <property type="entry name" value="Chitin binding domain"/>
    <property type="match status" value="1"/>
</dbReference>
<dbReference type="PROSITE" id="PS50940">
    <property type="entry name" value="CHIT_BIND_II"/>
    <property type="match status" value="1"/>
</dbReference>
<dbReference type="InterPro" id="IPR052976">
    <property type="entry name" value="Scoloptoxin-like"/>
</dbReference>
<reference evidence="4" key="1">
    <citation type="submission" date="2020-06" db="EMBL/GenBank/DDBJ databases">
        <authorList>
            <person name="Ji K."/>
            <person name="Li J."/>
        </authorList>
    </citation>
    <scope>NUCLEOTIDE SEQUENCE</scope>
    <source>
        <strain evidence="4">JKM2019</strain>
        <tissue evidence="4">Whole body</tissue>
    </source>
</reference>
<dbReference type="Proteomes" id="UP000828236">
    <property type="component" value="Unassembled WGS sequence"/>
</dbReference>
<keyword evidence="2" id="KW-1133">Transmembrane helix</keyword>
<dbReference type="GO" id="GO:0005576">
    <property type="term" value="C:extracellular region"/>
    <property type="evidence" value="ECO:0007669"/>
    <property type="project" value="InterPro"/>
</dbReference>
<sequence>MIGTTKSSIFTAITINTIVLVLFSLIKHTNAGAYDLPAGTLKQTGLTELKRTFKCEAEGYFADVDNECKIYHQCNSFNSKKGSPNIKYAQTTMACGENQIFDQSKFACKDESDAIPCEASSDFFYLNERIGDETADFLTDADIEKAQAARPEYRAAARARAKRRRAISKLKKRRSTTSRADQNQPQPYPVLVDDLNTASSNIDGKMMDIGVNWRGFEKYWEKKGGTTVIIRLKIEIKKEERFIANTST</sequence>
<dbReference type="AlphaFoldDB" id="A0A9D4SK85"/>
<evidence type="ECO:0000256" key="1">
    <source>
        <dbReference type="SAM" id="MobiDB-lite"/>
    </source>
</evidence>
<feature type="region of interest" description="Disordered" evidence="1">
    <location>
        <begin position="165"/>
        <end position="190"/>
    </location>
</feature>
<name>A0A9D4SK85_DERFA</name>
<reference evidence="4" key="2">
    <citation type="journal article" date="2021" name="World Allergy Organ. J.">
        <title>Chromosome-level assembly of Dermatophagoides farinae genome and transcriptome reveals two novel allergens Der f 37 and Der f 39.</title>
        <authorList>
            <person name="Chen J."/>
            <person name="Cai Z."/>
            <person name="Fan D."/>
            <person name="Hu J."/>
            <person name="Hou Y."/>
            <person name="He Y."/>
            <person name="Zhang Z."/>
            <person name="Zhao Z."/>
            <person name="Gao P."/>
            <person name="Hu W."/>
            <person name="Sun J."/>
            <person name="Li J."/>
            <person name="Ji K."/>
        </authorList>
    </citation>
    <scope>NUCLEOTIDE SEQUENCE</scope>
    <source>
        <strain evidence="4">JKM2019</strain>
    </source>
</reference>
<feature type="transmembrane region" description="Helical" evidence="2">
    <location>
        <begin position="7"/>
        <end position="26"/>
    </location>
</feature>
<keyword evidence="2" id="KW-0472">Membrane</keyword>
<dbReference type="EMBL" id="SDOV01000002">
    <property type="protein sequence ID" value="KAH7644406.1"/>
    <property type="molecule type" value="Genomic_DNA"/>
</dbReference>
<dbReference type="PANTHER" id="PTHR22933:SF43">
    <property type="entry name" value="LP10131P"/>
    <property type="match status" value="1"/>
</dbReference>
<dbReference type="InterPro" id="IPR002557">
    <property type="entry name" value="Chitin-bd_dom"/>
</dbReference>
<organism evidence="4">
    <name type="scientific">Dermatophagoides farinae</name>
    <name type="common">American house dust mite</name>
    <dbReference type="NCBI Taxonomy" id="6954"/>
    <lineage>
        <taxon>Eukaryota</taxon>
        <taxon>Metazoa</taxon>
        <taxon>Ecdysozoa</taxon>
        <taxon>Arthropoda</taxon>
        <taxon>Chelicerata</taxon>
        <taxon>Arachnida</taxon>
        <taxon>Acari</taxon>
        <taxon>Acariformes</taxon>
        <taxon>Sarcoptiformes</taxon>
        <taxon>Astigmata</taxon>
        <taxon>Psoroptidia</taxon>
        <taxon>Analgoidea</taxon>
        <taxon>Pyroglyphidae</taxon>
        <taxon>Dermatophagoidinae</taxon>
        <taxon>Dermatophagoides</taxon>
    </lineage>
</organism>
<proteinExistence type="predicted"/>
<evidence type="ECO:0000313" key="4">
    <source>
        <dbReference type="EMBL" id="KAH7644406.1"/>
    </source>
</evidence>
<dbReference type="GO" id="GO:0008061">
    <property type="term" value="F:chitin binding"/>
    <property type="evidence" value="ECO:0007669"/>
    <property type="project" value="InterPro"/>
</dbReference>
<evidence type="ECO:0000256" key="2">
    <source>
        <dbReference type="SAM" id="Phobius"/>
    </source>
</evidence>